<name>G1EUR1_BHV4</name>
<protein>
    <submittedName>
        <fullName evidence="4">Uncharacterized protein ORF 26</fullName>
    </submittedName>
</protein>
<organismHost>
    <name type="scientific">Bos taurus</name>
    <name type="common">Bovine</name>
    <dbReference type="NCBI Taxonomy" id="9913"/>
</organismHost>
<organismHost>
    <name type="scientific">Felis catus</name>
    <name type="common">Cat</name>
    <name type="synonym">Felis silvestris catus</name>
    <dbReference type="NCBI Taxonomy" id="9685"/>
</organismHost>
<organismHost>
    <name type="scientific">Panthera leo</name>
    <name type="common">Lion</name>
    <dbReference type="NCBI Taxonomy" id="9689"/>
</organismHost>
<dbReference type="HAMAP" id="MF_04019">
    <property type="entry name" value="HSV_TRX2"/>
    <property type="match status" value="1"/>
</dbReference>
<dbReference type="GO" id="GO:0019028">
    <property type="term" value="C:viral capsid"/>
    <property type="evidence" value="ECO:0007669"/>
    <property type="project" value="UniProtKB-KW"/>
</dbReference>
<keyword evidence="3" id="KW-0946">Virion</keyword>
<accession>G1EUR1</accession>
<evidence type="ECO:0000256" key="3">
    <source>
        <dbReference type="ARBA" id="ARBA00022844"/>
    </source>
</evidence>
<dbReference type="EMBL" id="JN133502">
    <property type="protein sequence ID" value="AEL29770.1"/>
    <property type="molecule type" value="Genomic_DNA"/>
</dbReference>
<evidence type="ECO:0000313" key="4">
    <source>
        <dbReference type="EMBL" id="AEL29770.1"/>
    </source>
</evidence>
<organism evidence="4">
    <name type="scientific">Bovine herpesvirus 4</name>
    <name type="common">BoHV-4</name>
    <name type="synonym">Movar virus</name>
    <dbReference type="NCBI Taxonomy" id="10385"/>
    <lineage>
        <taxon>Viruses</taxon>
        <taxon>Duplodnaviria</taxon>
        <taxon>Heunggongvirae</taxon>
        <taxon>Peploviricota</taxon>
        <taxon>Herviviricetes</taxon>
        <taxon>Herpesvirales</taxon>
        <taxon>Orthoherpesviridae</taxon>
        <taxon>Gammaherpesvirinae</taxon>
        <taxon>Rhadinovirus</taxon>
        <taxon>Rhadinovirus bovinegamma4</taxon>
    </lineage>
</organism>
<evidence type="ECO:0000256" key="2">
    <source>
        <dbReference type="ARBA" id="ARBA00022562"/>
    </source>
</evidence>
<evidence type="ECO:0000256" key="1">
    <source>
        <dbReference type="ARBA" id="ARBA00022561"/>
    </source>
</evidence>
<dbReference type="Pfam" id="PF01802">
    <property type="entry name" value="Herpes_V23"/>
    <property type="match status" value="1"/>
</dbReference>
<proteinExistence type="inferred from homology"/>
<keyword evidence="2" id="KW-1048">Host nucleus</keyword>
<dbReference type="GO" id="GO:0005198">
    <property type="term" value="F:structural molecule activity"/>
    <property type="evidence" value="ECO:0007669"/>
    <property type="project" value="InterPro"/>
</dbReference>
<reference evidence="4" key="1">
    <citation type="journal article" date="2011" name="Virol. J.">
        <title>Sequencing of Bovine herpesvirus 4 V.test strain reveals important genome features.</title>
        <authorList>
            <person name="Palmeira L."/>
            <person name="Machiels B."/>
            <person name="Lete C."/>
            <person name="Vanderplasschen A."/>
            <person name="Gillet L."/>
        </authorList>
    </citation>
    <scope>NUCLEOTIDE SEQUENCE</scope>
    <source>
        <strain evidence="4">V.test</strain>
    </source>
</reference>
<sequence length="304" mass="34097">MLQDRSIVISLTSRLFTDEISSLQEKIGCVLTVQDSHRLQNVQSLGLGQVFPKDAFPDYVQMYYYITNATLAILEEVKPDSIVLTRIDPNITYQIKNSYKPFFQWDSHSQLCVIPPIFGRDVSTVSLESNGVDIVFPVVVPERLANIVLQKLLLYNIYSKLSQETPNEVNMAEVSLYTTNISYLGRNYVLAIENMNPSSSMALLDDLAIYVSILSALLPKACIRLITTLMRHGQHELLDVFGGLVPPEIHNIDLNNMNIGDDMTRMGAFITYIQTLGSVFNLGSRLHLSTYSSDTNTATCWISS</sequence>
<gene>
    <name evidence="4" type="primary">ORF 26</name>
</gene>
<keyword evidence="1" id="KW-0167">Capsid protein</keyword>
<dbReference type="InterPro" id="IPR002690">
    <property type="entry name" value="Herpes_capsid_2"/>
</dbReference>